<evidence type="ECO:0000313" key="1">
    <source>
        <dbReference type="Proteomes" id="UP000887580"/>
    </source>
</evidence>
<accession>A0AC35GES8</accession>
<sequence>MATSTRNIETKLLEDEGIVLPSSSSKDDDNLSESSDDIGIIARQTLERIHEDLPKSYDSPKSKTKLSSSDVSNYASSEPSKVGAKNSSTKNLNSNNIDIEAGDEKNNNNNNNAKTKSKKEEYKSRTSWKMNEDEEQDRDEGETNKKMSFFIFLIRYVLILI</sequence>
<dbReference type="Proteomes" id="UP000887580">
    <property type="component" value="Unplaced"/>
</dbReference>
<protein>
    <submittedName>
        <fullName evidence="2">Uncharacterized protein</fullName>
    </submittedName>
</protein>
<organism evidence="1 2">
    <name type="scientific">Panagrolaimus sp. PS1159</name>
    <dbReference type="NCBI Taxonomy" id="55785"/>
    <lineage>
        <taxon>Eukaryota</taxon>
        <taxon>Metazoa</taxon>
        <taxon>Ecdysozoa</taxon>
        <taxon>Nematoda</taxon>
        <taxon>Chromadorea</taxon>
        <taxon>Rhabditida</taxon>
        <taxon>Tylenchina</taxon>
        <taxon>Panagrolaimomorpha</taxon>
        <taxon>Panagrolaimoidea</taxon>
        <taxon>Panagrolaimidae</taxon>
        <taxon>Panagrolaimus</taxon>
    </lineage>
</organism>
<evidence type="ECO:0000313" key="2">
    <source>
        <dbReference type="WBParaSite" id="PS1159_v2.g439.t1"/>
    </source>
</evidence>
<name>A0AC35GES8_9BILA</name>
<proteinExistence type="predicted"/>
<reference evidence="2" key="1">
    <citation type="submission" date="2022-11" db="UniProtKB">
        <authorList>
            <consortium name="WormBaseParasite"/>
        </authorList>
    </citation>
    <scope>IDENTIFICATION</scope>
</reference>
<dbReference type="WBParaSite" id="PS1159_v2.g439.t1">
    <property type="protein sequence ID" value="PS1159_v2.g439.t1"/>
    <property type="gene ID" value="PS1159_v2.g439"/>
</dbReference>